<accession>A0AAD7A4D1</accession>
<proteinExistence type="predicted"/>
<organism evidence="1 2">
    <name type="scientific">Mycena albidolilacea</name>
    <dbReference type="NCBI Taxonomy" id="1033008"/>
    <lineage>
        <taxon>Eukaryota</taxon>
        <taxon>Fungi</taxon>
        <taxon>Dikarya</taxon>
        <taxon>Basidiomycota</taxon>
        <taxon>Agaricomycotina</taxon>
        <taxon>Agaricomycetes</taxon>
        <taxon>Agaricomycetidae</taxon>
        <taxon>Agaricales</taxon>
        <taxon>Marasmiineae</taxon>
        <taxon>Mycenaceae</taxon>
        <taxon>Mycena</taxon>
    </lineage>
</organism>
<dbReference type="AlphaFoldDB" id="A0AAD7A4D1"/>
<dbReference type="EMBL" id="JARIHO010000016">
    <property type="protein sequence ID" value="KAJ7349249.1"/>
    <property type="molecule type" value="Genomic_DNA"/>
</dbReference>
<evidence type="ECO:0000313" key="2">
    <source>
        <dbReference type="Proteomes" id="UP001218218"/>
    </source>
</evidence>
<keyword evidence="2" id="KW-1185">Reference proteome</keyword>
<dbReference type="PROSITE" id="PS51257">
    <property type="entry name" value="PROKAR_LIPOPROTEIN"/>
    <property type="match status" value="1"/>
</dbReference>
<gene>
    <name evidence="1" type="ORF">DFH08DRAFT_864925</name>
</gene>
<evidence type="ECO:0000313" key="1">
    <source>
        <dbReference type="EMBL" id="KAJ7349249.1"/>
    </source>
</evidence>
<reference evidence="1" key="1">
    <citation type="submission" date="2023-03" db="EMBL/GenBank/DDBJ databases">
        <title>Massive genome expansion in bonnet fungi (Mycena s.s.) driven by repeated elements and novel gene families across ecological guilds.</title>
        <authorList>
            <consortium name="Lawrence Berkeley National Laboratory"/>
            <person name="Harder C.B."/>
            <person name="Miyauchi S."/>
            <person name="Viragh M."/>
            <person name="Kuo A."/>
            <person name="Thoen E."/>
            <person name="Andreopoulos B."/>
            <person name="Lu D."/>
            <person name="Skrede I."/>
            <person name="Drula E."/>
            <person name="Henrissat B."/>
            <person name="Morin E."/>
            <person name="Kohler A."/>
            <person name="Barry K."/>
            <person name="LaButti K."/>
            <person name="Morin E."/>
            <person name="Salamov A."/>
            <person name="Lipzen A."/>
            <person name="Mereny Z."/>
            <person name="Hegedus B."/>
            <person name="Baldrian P."/>
            <person name="Stursova M."/>
            <person name="Weitz H."/>
            <person name="Taylor A."/>
            <person name="Grigoriev I.V."/>
            <person name="Nagy L.G."/>
            <person name="Martin F."/>
            <person name="Kauserud H."/>
        </authorList>
    </citation>
    <scope>NUCLEOTIDE SEQUENCE</scope>
    <source>
        <strain evidence="1">CBHHK002</strain>
    </source>
</reference>
<protein>
    <submittedName>
        <fullName evidence="1">Uncharacterized protein</fullName>
    </submittedName>
</protein>
<dbReference type="Proteomes" id="UP001218218">
    <property type="component" value="Unassembled WGS sequence"/>
</dbReference>
<comment type="caution">
    <text evidence="1">The sequence shown here is derived from an EMBL/GenBank/DDBJ whole genome shotgun (WGS) entry which is preliminary data.</text>
</comment>
<name>A0AAD7A4D1_9AGAR</name>
<sequence length="118" mass="13306">MSKRHIEAQIQRASRKFVLLLNSLTVSWSCGCRRCRMKSNGKLNTCSRLHGAGLATQLRLCDHHDLVVSSAAGWDFGCLRFGEDRSRRCRGFAVMNTLIVPSRARRHNAVAVPALQWQ</sequence>